<evidence type="ECO:0000313" key="2">
    <source>
        <dbReference type="Proteomes" id="UP000269945"/>
    </source>
</evidence>
<keyword evidence="2" id="KW-1185">Reference proteome</keyword>
<comment type="caution">
    <text evidence="1">The sequence shown here is derived from an EMBL/GenBank/DDBJ whole genome shotgun (WGS) entry which is preliminary data.</text>
</comment>
<sequence>MSFERTSVCYPQELAGCVHWYQLLLLRLQSSGAALGPPEFSNYPYTLICDFPM</sequence>
<reference evidence="1 2" key="1">
    <citation type="submission" date="2018-10" db="EMBL/GenBank/DDBJ databases">
        <authorList>
            <person name="Ekblom R."/>
            <person name="Jareborg N."/>
        </authorList>
    </citation>
    <scope>NUCLEOTIDE SEQUENCE [LARGE SCALE GENOMIC DNA]</scope>
    <source>
        <tissue evidence="1">Muscle</tissue>
    </source>
</reference>
<accession>A0A9X9M3H6</accession>
<dbReference type="AlphaFoldDB" id="A0A9X9M3H6"/>
<protein>
    <submittedName>
        <fullName evidence="1">Uncharacterized protein</fullName>
    </submittedName>
</protein>
<evidence type="ECO:0000313" key="1">
    <source>
        <dbReference type="EMBL" id="VCX31223.1"/>
    </source>
</evidence>
<dbReference type="EMBL" id="CYRY02040618">
    <property type="protein sequence ID" value="VCX31223.1"/>
    <property type="molecule type" value="Genomic_DNA"/>
</dbReference>
<organism evidence="1 2">
    <name type="scientific">Gulo gulo</name>
    <name type="common">Wolverine</name>
    <name type="synonym">Gluton</name>
    <dbReference type="NCBI Taxonomy" id="48420"/>
    <lineage>
        <taxon>Eukaryota</taxon>
        <taxon>Metazoa</taxon>
        <taxon>Chordata</taxon>
        <taxon>Craniata</taxon>
        <taxon>Vertebrata</taxon>
        <taxon>Euteleostomi</taxon>
        <taxon>Mammalia</taxon>
        <taxon>Eutheria</taxon>
        <taxon>Laurasiatheria</taxon>
        <taxon>Carnivora</taxon>
        <taxon>Caniformia</taxon>
        <taxon>Musteloidea</taxon>
        <taxon>Mustelidae</taxon>
        <taxon>Guloninae</taxon>
        <taxon>Gulo</taxon>
    </lineage>
</organism>
<name>A0A9X9M3H6_GULGU</name>
<proteinExistence type="predicted"/>
<dbReference type="Proteomes" id="UP000269945">
    <property type="component" value="Unassembled WGS sequence"/>
</dbReference>
<gene>
    <name evidence="1" type="ORF">BN2614_LOCUS4</name>
</gene>